<comment type="caution">
    <text evidence="1">The sequence shown here is derived from an EMBL/GenBank/DDBJ whole genome shotgun (WGS) entry which is preliminary data.</text>
</comment>
<evidence type="ECO:0000313" key="1">
    <source>
        <dbReference type="EMBL" id="KAA6321399.1"/>
    </source>
</evidence>
<organism evidence="1">
    <name type="scientific">termite gut metagenome</name>
    <dbReference type="NCBI Taxonomy" id="433724"/>
    <lineage>
        <taxon>unclassified sequences</taxon>
        <taxon>metagenomes</taxon>
        <taxon>organismal metagenomes</taxon>
    </lineage>
</organism>
<dbReference type="EMBL" id="SNRY01003324">
    <property type="protein sequence ID" value="KAA6321399.1"/>
    <property type="molecule type" value="Genomic_DNA"/>
</dbReference>
<name>A0A5J4QJA6_9ZZZZ</name>
<protein>
    <submittedName>
        <fullName evidence="1">Flavoredoxin</fullName>
    </submittedName>
</protein>
<sequence length="58" mass="6569">MKTTNHENVKELHFDLLFKQISPQEMGDNFNLFTLAGKDFFVITAGKEDLYNSMVGSG</sequence>
<gene>
    <name evidence="1" type="ORF">EZS27_028949</name>
</gene>
<dbReference type="AlphaFoldDB" id="A0A5J4QJA6"/>
<accession>A0A5J4QJA6</accession>
<reference evidence="1" key="1">
    <citation type="submission" date="2019-03" db="EMBL/GenBank/DDBJ databases">
        <title>Single cell metagenomics reveals metabolic interactions within the superorganism composed of flagellate Streblomastix strix and complex community of Bacteroidetes bacteria on its surface.</title>
        <authorList>
            <person name="Treitli S.C."/>
            <person name="Kolisko M."/>
            <person name="Husnik F."/>
            <person name="Keeling P."/>
            <person name="Hampl V."/>
        </authorList>
    </citation>
    <scope>NUCLEOTIDE SEQUENCE</scope>
    <source>
        <strain evidence="1">STM</strain>
    </source>
</reference>
<feature type="non-terminal residue" evidence="1">
    <location>
        <position position="58"/>
    </location>
</feature>
<proteinExistence type="predicted"/>